<evidence type="ECO:0000313" key="2">
    <source>
        <dbReference type="Proteomes" id="UP001054837"/>
    </source>
</evidence>
<accession>A0AAV4PG01</accession>
<dbReference type="Proteomes" id="UP001054837">
    <property type="component" value="Unassembled WGS sequence"/>
</dbReference>
<protein>
    <submittedName>
        <fullName evidence="1">Uncharacterized protein</fullName>
    </submittedName>
</protein>
<name>A0AAV4PG01_9ARAC</name>
<comment type="caution">
    <text evidence="1">The sequence shown here is derived from an EMBL/GenBank/DDBJ whole genome shotgun (WGS) entry which is preliminary data.</text>
</comment>
<organism evidence="1 2">
    <name type="scientific">Caerostris darwini</name>
    <dbReference type="NCBI Taxonomy" id="1538125"/>
    <lineage>
        <taxon>Eukaryota</taxon>
        <taxon>Metazoa</taxon>
        <taxon>Ecdysozoa</taxon>
        <taxon>Arthropoda</taxon>
        <taxon>Chelicerata</taxon>
        <taxon>Arachnida</taxon>
        <taxon>Araneae</taxon>
        <taxon>Araneomorphae</taxon>
        <taxon>Entelegynae</taxon>
        <taxon>Araneoidea</taxon>
        <taxon>Araneidae</taxon>
        <taxon>Caerostris</taxon>
    </lineage>
</organism>
<proteinExistence type="predicted"/>
<dbReference type="AlphaFoldDB" id="A0AAV4PG01"/>
<keyword evidence="2" id="KW-1185">Reference proteome</keyword>
<gene>
    <name evidence="1" type="ORF">CDAR_503851</name>
</gene>
<dbReference type="EMBL" id="BPLQ01002661">
    <property type="protein sequence ID" value="GIX94844.1"/>
    <property type="molecule type" value="Genomic_DNA"/>
</dbReference>
<sequence length="104" mass="11363">MSKTSGSHNFGNSIFCKDNVTMLTTCFFFPNPKIVHPNKISTADKPDVNTSILPVKMLPSTPAPRRILIGGVSLPTSVNTMPWEASLLSKFLSRILGKVEQIFG</sequence>
<evidence type="ECO:0000313" key="1">
    <source>
        <dbReference type="EMBL" id="GIX94844.1"/>
    </source>
</evidence>
<reference evidence="1 2" key="1">
    <citation type="submission" date="2021-06" db="EMBL/GenBank/DDBJ databases">
        <title>Caerostris darwini draft genome.</title>
        <authorList>
            <person name="Kono N."/>
            <person name="Arakawa K."/>
        </authorList>
    </citation>
    <scope>NUCLEOTIDE SEQUENCE [LARGE SCALE GENOMIC DNA]</scope>
</reference>